<sequence>MAASLFQEIEVPNQKHLTDSPPFPAVLGPNSALSPPSLADFTSAIKSQKPHLESLLHKTGAILFRGFPISSAAEFDQVVESFGYTDQPYLGGTASRTNVVGRVYTANDSPPDRKIPFHHEMTYAAEYPKKLFFFCEVAPGSGGETPLVLSHVVYERMRDKYPDFVERLEKEGMVSRRVMGEEDDPSSAIGRGWKSMFSTDDKLVAEQSIATSRAAELGVKLEWIGDGSMRRVIGPNQPIKHDKSRDRKIWFNGMVTSYTAFGDEVTFGSGDALPDDAVYHCLHIMEEESVAIPWQKGDVLFIDNLAVLHGRKHFTPPRRVLAALCK</sequence>
<evidence type="ECO:0000313" key="3">
    <source>
        <dbReference type="EMBL" id="CAI0423436.1"/>
    </source>
</evidence>
<name>A0AAV0KN44_9ROSI</name>
<dbReference type="Proteomes" id="UP001154282">
    <property type="component" value="Unassembled WGS sequence"/>
</dbReference>
<dbReference type="InterPro" id="IPR050411">
    <property type="entry name" value="AlphaKG_dependent_hydroxylases"/>
</dbReference>
<evidence type="ECO:0000313" key="4">
    <source>
        <dbReference type="Proteomes" id="UP001154282"/>
    </source>
</evidence>
<protein>
    <recommendedName>
        <fullName evidence="2">TauD/TfdA-like domain-containing protein</fullName>
    </recommendedName>
</protein>
<evidence type="ECO:0000259" key="2">
    <source>
        <dbReference type="Pfam" id="PF02668"/>
    </source>
</evidence>
<dbReference type="InterPro" id="IPR042098">
    <property type="entry name" value="TauD-like_sf"/>
</dbReference>
<dbReference type="PANTHER" id="PTHR10696:SF21">
    <property type="entry name" value="TAUD_TFDA-LIKE DOMAIN-CONTAINING PROTEIN"/>
    <property type="match status" value="1"/>
</dbReference>
<feature type="domain" description="TauD/TfdA-like" evidence="2">
    <location>
        <begin position="37"/>
        <end position="321"/>
    </location>
</feature>
<dbReference type="InterPro" id="IPR003819">
    <property type="entry name" value="TauD/TfdA-like"/>
</dbReference>
<comment type="caution">
    <text evidence="3">The sequence shown here is derived from an EMBL/GenBank/DDBJ whole genome shotgun (WGS) entry which is preliminary data.</text>
</comment>
<reference evidence="3" key="1">
    <citation type="submission" date="2022-08" db="EMBL/GenBank/DDBJ databases">
        <authorList>
            <person name="Gutierrez-Valencia J."/>
        </authorList>
    </citation>
    <scope>NUCLEOTIDE SEQUENCE</scope>
</reference>
<dbReference type="GO" id="GO:0016491">
    <property type="term" value="F:oxidoreductase activity"/>
    <property type="evidence" value="ECO:0007669"/>
    <property type="project" value="UniProtKB-KW"/>
</dbReference>
<proteinExistence type="predicted"/>
<dbReference type="SUPFAM" id="SSF51197">
    <property type="entry name" value="Clavaminate synthase-like"/>
    <property type="match status" value="1"/>
</dbReference>
<dbReference type="AlphaFoldDB" id="A0AAV0KN44"/>
<dbReference type="EMBL" id="CAMGYJ010000005">
    <property type="protein sequence ID" value="CAI0423436.1"/>
    <property type="molecule type" value="Genomic_DNA"/>
</dbReference>
<accession>A0AAV0KN44</accession>
<keyword evidence="1" id="KW-0560">Oxidoreductase</keyword>
<dbReference type="PANTHER" id="PTHR10696">
    <property type="entry name" value="GAMMA-BUTYROBETAINE HYDROXYLASE-RELATED"/>
    <property type="match status" value="1"/>
</dbReference>
<dbReference type="Pfam" id="PF02668">
    <property type="entry name" value="TauD"/>
    <property type="match status" value="1"/>
</dbReference>
<dbReference type="FunFam" id="3.60.130.10:FF:000006">
    <property type="entry name" value="Clavaminate synthase-like protein At3g21360"/>
    <property type="match status" value="1"/>
</dbReference>
<keyword evidence="4" id="KW-1185">Reference proteome</keyword>
<organism evidence="3 4">
    <name type="scientific">Linum tenue</name>
    <dbReference type="NCBI Taxonomy" id="586396"/>
    <lineage>
        <taxon>Eukaryota</taxon>
        <taxon>Viridiplantae</taxon>
        <taxon>Streptophyta</taxon>
        <taxon>Embryophyta</taxon>
        <taxon>Tracheophyta</taxon>
        <taxon>Spermatophyta</taxon>
        <taxon>Magnoliopsida</taxon>
        <taxon>eudicotyledons</taxon>
        <taxon>Gunneridae</taxon>
        <taxon>Pentapetalae</taxon>
        <taxon>rosids</taxon>
        <taxon>fabids</taxon>
        <taxon>Malpighiales</taxon>
        <taxon>Linaceae</taxon>
        <taxon>Linum</taxon>
    </lineage>
</organism>
<dbReference type="Gene3D" id="3.60.130.10">
    <property type="entry name" value="Clavaminate synthase-like"/>
    <property type="match status" value="1"/>
</dbReference>
<gene>
    <name evidence="3" type="ORF">LITE_LOCUS19517</name>
</gene>
<evidence type="ECO:0000256" key="1">
    <source>
        <dbReference type="ARBA" id="ARBA00023002"/>
    </source>
</evidence>